<keyword evidence="2" id="KW-1185">Reference proteome</keyword>
<evidence type="ECO:0000313" key="2">
    <source>
        <dbReference type="Proteomes" id="UP000076761"/>
    </source>
</evidence>
<accession>A0A165P620</accession>
<dbReference type="EMBL" id="KV425618">
    <property type="protein sequence ID" value="KZT20569.1"/>
    <property type="molecule type" value="Genomic_DNA"/>
</dbReference>
<dbReference type="OrthoDB" id="3248529at2759"/>
<feature type="non-terminal residue" evidence="1">
    <location>
        <position position="1"/>
    </location>
</feature>
<gene>
    <name evidence="1" type="ORF">NEOLEDRAFT_1029717</name>
</gene>
<reference evidence="1 2" key="1">
    <citation type="journal article" date="2016" name="Mol. Biol. Evol.">
        <title>Comparative Genomics of Early-Diverging Mushroom-Forming Fungi Provides Insights into the Origins of Lignocellulose Decay Capabilities.</title>
        <authorList>
            <person name="Nagy L.G."/>
            <person name="Riley R."/>
            <person name="Tritt A."/>
            <person name="Adam C."/>
            <person name="Daum C."/>
            <person name="Floudas D."/>
            <person name="Sun H."/>
            <person name="Yadav J.S."/>
            <person name="Pangilinan J."/>
            <person name="Larsson K.H."/>
            <person name="Matsuura K."/>
            <person name="Barry K."/>
            <person name="Labutti K."/>
            <person name="Kuo R."/>
            <person name="Ohm R.A."/>
            <person name="Bhattacharya S.S."/>
            <person name="Shirouzu T."/>
            <person name="Yoshinaga Y."/>
            <person name="Martin F.M."/>
            <person name="Grigoriev I.V."/>
            <person name="Hibbett D.S."/>
        </authorList>
    </citation>
    <scope>NUCLEOTIDE SEQUENCE [LARGE SCALE GENOMIC DNA]</scope>
    <source>
        <strain evidence="1 2">HHB14362 ss-1</strain>
    </source>
</reference>
<proteinExistence type="predicted"/>
<dbReference type="STRING" id="1314782.A0A165P620"/>
<dbReference type="Proteomes" id="UP000076761">
    <property type="component" value="Unassembled WGS sequence"/>
</dbReference>
<feature type="non-terminal residue" evidence="1">
    <location>
        <position position="62"/>
    </location>
</feature>
<protein>
    <submittedName>
        <fullName evidence="1">Uncharacterized protein</fullName>
    </submittedName>
</protein>
<dbReference type="AlphaFoldDB" id="A0A165P620"/>
<dbReference type="InParanoid" id="A0A165P620"/>
<name>A0A165P620_9AGAM</name>
<sequence length="62" mass="6771">NHHSSELDTKFIDTYIAGEVAAGRYSKGFKPAELEQLIGPFQTSLLGLVPKPGTSKLRLVQD</sequence>
<evidence type="ECO:0000313" key="1">
    <source>
        <dbReference type="EMBL" id="KZT20569.1"/>
    </source>
</evidence>
<organism evidence="1 2">
    <name type="scientific">Neolentinus lepideus HHB14362 ss-1</name>
    <dbReference type="NCBI Taxonomy" id="1314782"/>
    <lineage>
        <taxon>Eukaryota</taxon>
        <taxon>Fungi</taxon>
        <taxon>Dikarya</taxon>
        <taxon>Basidiomycota</taxon>
        <taxon>Agaricomycotina</taxon>
        <taxon>Agaricomycetes</taxon>
        <taxon>Gloeophyllales</taxon>
        <taxon>Gloeophyllaceae</taxon>
        <taxon>Neolentinus</taxon>
    </lineage>
</organism>